<protein>
    <submittedName>
        <fullName evidence="1">Uncharacterized protein</fullName>
    </submittedName>
</protein>
<sequence>MNSNCHKRNKVLQQNKKKVLNCIHIVMN</sequence>
<name>A0A0A8ZBS0_ARUDO</name>
<evidence type="ECO:0000313" key="1">
    <source>
        <dbReference type="EMBL" id="JAD34155.1"/>
    </source>
</evidence>
<dbReference type="EMBL" id="GBRH01263740">
    <property type="protein sequence ID" value="JAD34155.1"/>
    <property type="molecule type" value="Transcribed_RNA"/>
</dbReference>
<organism evidence="1">
    <name type="scientific">Arundo donax</name>
    <name type="common">Giant reed</name>
    <name type="synonym">Donax arundinaceus</name>
    <dbReference type="NCBI Taxonomy" id="35708"/>
    <lineage>
        <taxon>Eukaryota</taxon>
        <taxon>Viridiplantae</taxon>
        <taxon>Streptophyta</taxon>
        <taxon>Embryophyta</taxon>
        <taxon>Tracheophyta</taxon>
        <taxon>Spermatophyta</taxon>
        <taxon>Magnoliopsida</taxon>
        <taxon>Liliopsida</taxon>
        <taxon>Poales</taxon>
        <taxon>Poaceae</taxon>
        <taxon>PACMAD clade</taxon>
        <taxon>Arundinoideae</taxon>
        <taxon>Arundineae</taxon>
        <taxon>Arundo</taxon>
    </lineage>
</organism>
<proteinExistence type="predicted"/>
<reference evidence="1" key="1">
    <citation type="submission" date="2014-09" db="EMBL/GenBank/DDBJ databases">
        <authorList>
            <person name="Magalhaes I.L.F."/>
            <person name="Oliveira U."/>
            <person name="Santos F.R."/>
            <person name="Vidigal T.H.D.A."/>
            <person name="Brescovit A.D."/>
            <person name="Santos A.J."/>
        </authorList>
    </citation>
    <scope>NUCLEOTIDE SEQUENCE</scope>
    <source>
        <tissue evidence="1">Shoot tissue taken approximately 20 cm above the soil surface</tissue>
    </source>
</reference>
<dbReference type="AlphaFoldDB" id="A0A0A8ZBS0"/>
<accession>A0A0A8ZBS0</accession>
<reference evidence="1" key="2">
    <citation type="journal article" date="2015" name="Data Brief">
        <title>Shoot transcriptome of the giant reed, Arundo donax.</title>
        <authorList>
            <person name="Barrero R.A."/>
            <person name="Guerrero F.D."/>
            <person name="Moolhuijzen P."/>
            <person name="Goolsby J.A."/>
            <person name="Tidwell J."/>
            <person name="Bellgard S.E."/>
            <person name="Bellgard M.I."/>
        </authorList>
    </citation>
    <scope>NUCLEOTIDE SEQUENCE</scope>
    <source>
        <tissue evidence="1">Shoot tissue taken approximately 20 cm above the soil surface</tissue>
    </source>
</reference>